<dbReference type="InterPro" id="IPR009100">
    <property type="entry name" value="AcylCoA_DH/oxidase_NM_dom_sf"/>
</dbReference>
<comment type="cofactor">
    <cofactor evidence="1">
        <name>FAD</name>
        <dbReference type="ChEBI" id="CHEBI:57692"/>
    </cofactor>
</comment>
<dbReference type="EMBL" id="CAFAAQ010000021">
    <property type="protein sequence ID" value="CAB4798422.1"/>
    <property type="molecule type" value="Genomic_DNA"/>
</dbReference>
<dbReference type="SUPFAM" id="SSF56645">
    <property type="entry name" value="Acyl-CoA dehydrogenase NM domain-like"/>
    <property type="match status" value="1"/>
</dbReference>
<dbReference type="InterPro" id="IPR037069">
    <property type="entry name" value="AcylCoA_DH/ox_N_sf"/>
</dbReference>
<evidence type="ECO:0000313" key="9">
    <source>
        <dbReference type="EMBL" id="CAB4968442.1"/>
    </source>
</evidence>
<evidence type="ECO:0000256" key="1">
    <source>
        <dbReference type="ARBA" id="ARBA00001974"/>
    </source>
</evidence>
<evidence type="ECO:0000256" key="3">
    <source>
        <dbReference type="ARBA" id="ARBA00022630"/>
    </source>
</evidence>
<organism evidence="10">
    <name type="scientific">freshwater metagenome</name>
    <dbReference type="NCBI Taxonomy" id="449393"/>
    <lineage>
        <taxon>unclassified sequences</taxon>
        <taxon>metagenomes</taxon>
        <taxon>ecological metagenomes</taxon>
    </lineage>
</organism>
<dbReference type="EMBL" id="CAFBPW010000069">
    <property type="protein sequence ID" value="CAB5032377.1"/>
    <property type="molecule type" value="Genomic_DNA"/>
</dbReference>
<evidence type="ECO:0000313" key="10">
    <source>
        <dbReference type="EMBL" id="CAB5032377.1"/>
    </source>
</evidence>
<evidence type="ECO:0000313" key="7">
    <source>
        <dbReference type="EMBL" id="CAB4686261.1"/>
    </source>
</evidence>
<accession>A0A6J7RUA9</accession>
<dbReference type="SUPFAM" id="SSF47203">
    <property type="entry name" value="Acyl-CoA dehydrogenase C-terminal domain-like"/>
    <property type="match status" value="1"/>
</dbReference>
<dbReference type="EMBL" id="CAEZXS010000007">
    <property type="protein sequence ID" value="CAB4686261.1"/>
    <property type="molecule type" value="Genomic_DNA"/>
</dbReference>
<dbReference type="PANTHER" id="PTHR43884">
    <property type="entry name" value="ACYL-COA DEHYDROGENASE"/>
    <property type="match status" value="1"/>
</dbReference>
<dbReference type="Gene3D" id="1.10.540.10">
    <property type="entry name" value="Acyl-CoA dehydrogenase/oxidase, N-terminal domain"/>
    <property type="match status" value="1"/>
</dbReference>
<evidence type="ECO:0000313" key="8">
    <source>
        <dbReference type="EMBL" id="CAB4798422.1"/>
    </source>
</evidence>
<evidence type="ECO:0000256" key="4">
    <source>
        <dbReference type="ARBA" id="ARBA00022827"/>
    </source>
</evidence>
<dbReference type="PANTHER" id="PTHR43884:SF20">
    <property type="entry name" value="ACYL-COA DEHYDROGENASE FADE28"/>
    <property type="match status" value="1"/>
</dbReference>
<dbReference type="Gene3D" id="1.20.140.10">
    <property type="entry name" value="Butyryl-CoA Dehydrogenase, subunit A, domain 3"/>
    <property type="match status" value="1"/>
</dbReference>
<proteinExistence type="inferred from homology"/>
<dbReference type="AlphaFoldDB" id="A0A6J7RUA9"/>
<keyword evidence="5" id="KW-0560">Oxidoreductase</keyword>
<evidence type="ECO:0000256" key="5">
    <source>
        <dbReference type="ARBA" id="ARBA00023002"/>
    </source>
</evidence>
<evidence type="ECO:0000259" key="6">
    <source>
        <dbReference type="Pfam" id="PF00441"/>
    </source>
</evidence>
<dbReference type="GO" id="GO:0003995">
    <property type="term" value="F:acyl-CoA dehydrogenase activity"/>
    <property type="evidence" value="ECO:0007669"/>
    <property type="project" value="TreeGrafter"/>
</dbReference>
<dbReference type="InterPro" id="IPR009075">
    <property type="entry name" value="AcylCo_DH/oxidase_C"/>
</dbReference>
<dbReference type="EMBL" id="CAFBOG010000004">
    <property type="protein sequence ID" value="CAB4968442.1"/>
    <property type="molecule type" value="Genomic_DNA"/>
</dbReference>
<comment type="similarity">
    <text evidence="2">Belongs to the acyl-CoA dehydrogenase family.</text>
</comment>
<sequence length="339" mass="37006">MDFTLNEEQVLLRETARAMFGNECPPSLIRDAFYDVTSTGPEDARTFFDRHLRDWAALGDAPVVDLCLFMEEAGRVLAPGPGWVNTSMFLPLLRLIEHPLADQVAAGEMTGTVAVCGSDGYWVLSEDPVRSFVPHAKEVDLVAVLSAQNTVSCVPATELNLQEVATLDRSRPVFQFDVPVGLDTTGVSAEELAAVLNRGTVALAAELIGVGRWLMDATLDYVRERVQFDRPVGSFQGLQWKLVDAALLLERADAAVYFAAMCLDSDAAEQHHAVHVAKAAAGAAARRWARDGLQSLGGIGFTWEHDLHLRLRRAQASEQLLGSASWHHDRLAELIFSTG</sequence>
<protein>
    <submittedName>
        <fullName evidence="10">Unannotated protein</fullName>
    </submittedName>
</protein>
<dbReference type="InterPro" id="IPR036250">
    <property type="entry name" value="AcylCo_DH-like_C"/>
</dbReference>
<dbReference type="Pfam" id="PF00441">
    <property type="entry name" value="Acyl-CoA_dh_1"/>
    <property type="match status" value="1"/>
</dbReference>
<keyword evidence="4" id="KW-0274">FAD</keyword>
<feature type="domain" description="Acyl-CoA dehydrogenase/oxidase C-terminal" evidence="6">
    <location>
        <begin position="195"/>
        <end position="333"/>
    </location>
</feature>
<gene>
    <name evidence="7" type="ORF">UFOPK2582_00137</name>
    <name evidence="8" type="ORF">UFOPK3046_00403</name>
    <name evidence="9" type="ORF">UFOPK3914_00087</name>
    <name evidence="10" type="ORF">UFOPK4173_00767</name>
</gene>
<dbReference type="GO" id="GO:0050660">
    <property type="term" value="F:flavin adenine dinucleotide binding"/>
    <property type="evidence" value="ECO:0007669"/>
    <property type="project" value="InterPro"/>
</dbReference>
<keyword evidence="3" id="KW-0285">Flavoprotein</keyword>
<name>A0A6J7RUA9_9ZZZZ</name>
<reference evidence="10" key="1">
    <citation type="submission" date="2020-05" db="EMBL/GenBank/DDBJ databases">
        <authorList>
            <person name="Chiriac C."/>
            <person name="Salcher M."/>
            <person name="Ghai R."/>
            <person name="Kavagutti S V."/>
        </authorList>
    </citation>
    <scope>NUCLEOTIDE SEQUENCE</scope>
</reference>
<evidence type="ECO:0000256" key="2">
    <source>
        <dbReference type="ARBA" id="ARBA00009347"/>
    </source>
</evidence>